<feature type="compositionally biased region" description="Basic and acidic residues" evidence="1">
    <location>
        <begin position="12"/>
        <end position="24"/>
    </location>
</feature>
<dbReference type="GO" id="GO:0004742">
    <property type="term" value="F:dihydrolipoyllysine-residue acetyltransferase activity"/>
    <property type="evidence" value="ECO:0007669"/>
    <property type="project" value="UniProtKB-EC"/>
</dbReference>
<keyword evidence="2" id="KW-0670">Pyruvate</keyword>
<protein>
    <submittedName>
        <fullName evidence="2">Dihydrolipoamide acetyltransferase component of pyruvate dehydrogenase complex</fullName>
        <ecNumber evidence="2">2.3.1.12</ecNumber>
    </submittedName>
</protein>
<feature type="region of interest" description="Disordered" evidence="1">
    <location>
        <begin position="1"/>
        <end position="70"/>
    </location>
</feature>
<name>A0A6J4TUB1_9SPHN</name>
<dbReference type="EMBL" id="CADCVX010000542">
    <property type="protein sequence ID" value="CAA9532680.1"/>
    <property type="molecule type" value="Genomic_DNA"/>
</dbReference>
<sequence length="88" mass="10317">PGRHLQRVQPWHVRDQELQFDHQRAGRLHHERGRRHGAAGGEERPTRHRHGDERHPDLRPPRGRRCDGLAFPSGVQALDRRSYRDACV</sequence>
<evidence type="ECO:0000256" key="1">
    <source>
        <dbReference type="SAM" id="MobiDB-lite"/>
    </source>
</evidence>
<evidence type="ECO:0000313" key="2">
    <source>
        <dbReference type="EMBL" id="CAA9532680.1"/>
    </source>
</evidence>
<organism evidence="2">
    <name type="scientific">uncultured Sphingomonadaceae bacterium</name>
    <dbReference type="NCBI Taxonomy" id="169976"/>
    <lineage>
        <taxon>Bacteria</taxon>
        <taxon>Pseudomonadati</taxon>
        <taxon>Pseudomonadota</taxon>
        <taxon>Alphaproteobacteria</taxon>
        <taxon>Sphingomonadales</taxon>
        <taxon>Sphingomonadaceae</taxon>
        <taxon>environmental samples</taxon>
    </lineage>
</organism>
<reference evidence="2" key="1">
    <citation type="submission" date="2020-02" db="EMBL/GenBank/DDBJ databases">
        <authorList>
            <person name="Meier V. D."/>
        </authorList>
    </citation>
    <scope>NUCLEOTIDE SEQUENCE</scope>
    <source>
        <strain evidence="2">AVDCRST_MAG91</strain>
    </source>
</reference>
<feature type="compositionally biased region" description="Basic and acidic residues" evidence="1">
    <location>
        <begin position="41"/>
        <end position="67"/>
    </location>
</feature>
<gene>
    <name evidence="2" type="ORF">AVDCRST_MAG91-3114</name>
</gene>
<feature type="non-terminal residue" evidence="2">
    <location>
        <position position="1"/>
    </location>
</feature>
<keyword evidence="2" id="KW-0012">Acyltransferase</keyword>
<keyword evidence="2" id="KW-0808">Transferase</keyword>
<accession>A0A6J4TUB1</accession>
<feature type="compositionally biased region" description="Basic residues" evidence="1">
    <location>
        <begin position="25"/>
        <end position="37"/>
    </location>
</feature>
<dbReference type="AlphaFoldDB" id="A0A6J4TUB1"/>
<proteinExistence type="predicted"/>
<dbReference type="EC" id="2.3.1.12" evidence="2"/>
<feature type="non-terminal residue" evidence="2">
    <location>
        <position position="88"/>
    </location>
</feature>